<name>A0A923I8T0_9FIRM</name>
<dbReference type="Proteomes" id="UP000659630">
    <property type="component" value="Unassembled WGS sequence"/>
</dbReference>
<keyword evidence="6" id="KW-0808">Transferase</keyword>
<accession>A0A923I8T0</accession>
<dbReference type="SMART" id="SM00388">
    <property type="entry name" value="HisKA"/>
    <property type="match status" value="1"/>
</dbReference>
<dbReference type="InterPro" id="IPR011006">
    <property type="entry name" value="CheY-like_superfamily"/>
</dbReference>
<dbReference type="InterPro" id="IPR035965">
    <property type="entry name" value="PAS-like_dom_sf"/>
</dbReference>
<dbReference type="Pfam" id="PF00072">
    <property type="entry name" value="Response_reg"/>
    <property type="match status" value="2"/>
</dbReference>
<dbReference type="InterPro" id="IPR001789">
    <property type="entry name" value="Sig_transdc_resp-reg_receiver"/>
</dbReference>
<dbReference type="InterPro" id="IPR004358">
    <property type="entry name" value="Sig_transdc_His_kin-like_C"/>
</dbReference>
<organism evidence="16 17">
    <name type="scientific">Anaerofilum hominis</name>
    <dbReference type="NCBI Taxonomy" id="2763016"/>
    <lineage>
        <taxon>Bacteria</taxon>
        <taxon>Bacillati</taxon>
        <taxon>Bacillota</taxon>
        <taxon>Clostridia</taxon>
        <taxon>Eubacteriales</taxon>
        <taxon>Oscillospiraceae</taxon>
        <taxon>Anaerofilum</taxon>
    </lineage>
</organism>
<dbReference type="FunFam" id="3.30.565.10:FF:000010">
    <property type="entry name" value="Sensor histidine kinase RcsC"/>
    <property type="match status" value="1"/>
</dbReference>
<dbReference type="CDD" id="cd17546">
    <property type="entry name" value="REC_hyHK_CKI1_RcsC-like"/>
    <property type="match status" value="2"/>
</dbReference>
<evidence type="ECO:0000256" key="10">
    <source>
        <dbReference type="ARBA" id="ARBA00074306"/>
    </source>
</evidence>
<dbReference type="InterPro" id="IPR000700">
    <property type="entry name" value="PAS-assoc_C"/>
</dbReference>
<proteinExistence type="inferred from homology"/>
<evidence type="ECO:0000256" key="11">
    <source>
        <dbReference type="PROSITE-ProRule" id="PRU00169"/>
    </source>
</evidence>
<dbReference type="PROSITE" id="PS50109">
    <property type="entry name" value="HIS_KIN"/>
    <property type="match status" value="1"/>
</dbReference>
<evidence type="ECO:0000256" key="1">
    <source>
        <dbReference type="ARBA" id="ARBA00000085"/>
    </source>
</evidence>
<dbReference type="GO" id="GO:0000155">
    <property type="term" value="F:phosphorelay sensor kinase activity"/>
    <property type="evidence" value="ECO:0007669"/>
    <property type="project" value="InterPro"/>
</dbReference>
<dbReference type="Gene3D" id="3.30.450.20">
    <property type="entry name" value="PAS domain"/>
    <property type="match status" value="2"/>
</dbReference>
<reference evidence="16" key="1">
    <citation type="submission" date="2020-08" db="EMBL/GenBank/DDBJ databases">
        <title>Genome public.</title>
        <authorList>
            <person name="Liu C."/>
            <person name="Sun Q."/>
        </authorList>
    </citation>
    <scope>NUCLEOTIDE SEQUENCE</scope>
    <source>
        <strain evidence="16">BX8</strain>
    </source>
</reference>
<feature type="domain" description="Response regulatory" evidence="14">
    <location>
        <begin position="831"/>
        <end position="951"/>
    </location>
</feature>
<dbReference type="AlphaFoldDB" id="A0A923I8T0"/>
<dbReference type="PROSITE" id="PS50113">
    <property type="entry name" value="PAC"/>
    <property type="match status" value="2"/>
</dbReference>
<dbReference type="Pfam" id="PF08447">
    <property type="entry name" value="PAS_3"/>
    <property type="match status" value="1"/>
</dbReference>
<dbReference type="CDD" id="cd00082">
    <property type="entry name" value="HisKA"/>
    <property type="match status" value="1"/>
</dbReference>
<dbReference type="Pfam" id="PF13426">
    <property type="entry name" value="PAS_9"/>
    <property type="match status" value="1"/>
</dbReference>
<comment type="similarity">
    <text evidence="2">In the N-terminal section; belongs to the phytochrome family.</text>
</comment>
<evidence type="ECO:0000256" key="8">
    <source>
        <dbReference type="ARBA" id="ARBA00023012"/>
    </source>
</evidence>
<comment type="caution">
    <text evidence="16">The sequence shown here is derived from an EMBL/GenBank/DDBJ whole genome shotgun (WGS) entry which is preliminary data.</text>
</comment>
<dbReference type="CDD" id="cd00130">
    <property type="entry name" value="PAS"/>
    <property type="match status" value="1"/>
</dbReference>
<evidence type="ECO:0000256" key="2">
    <source>
        <dbReference type="ARBA" id="ARBA00006402"/>
    </source>
</evidence>
<dbReference type="RefSeq" id="WP_186887583.1">
    <property type="nucleotide sequence ID" value="NZ_JACONZ010000002.1"/>
</dbReference>
<dbReference type="PRINTS" id="PR00344">
    <property type="entry name" value="BCTRLSENSOR"/>
</dbReference>
<dbReference type="Gene3D" id="3.30.565.10">
    <property type="entry name" value="Histidine kinase-like ATPase, C-terminal domain"/>
    <property type="match status" value="1"/>
</dbReference>
<evidence type="ECO:0000256" key="7">
    <source>
        <dbReference type="ARBA" id="ARBA00022777"/>
    </source>
</evidence>
<dbReference type="EC" id="2.7.13.3" evidence="3"/>
<dbReference type="InterPro" id="IPR032710">
    <property type="entry name" value="NTF2-like_dom_sf"/>
</dbReference>
<feature type="modified residue" description="4-aspartylphosphate" evidence="11">
    <location>
        <position position="885"/>
    </location>
</feature>
<dbReference type="InterPro" id="IPR005467">
    <property type="entry name" value="His_kinase_dom"/>
</dbReference>
<dbReference type="GO" id="GO:0005886">
    <property type="term" value="C:plasma membrane"/>
    <property type="evidence" value="ECO:0007669"/>
    <property type="project" value="TreeGrafter"/>
</dbReference>
<dbReference type="InterPro" id="IPR003594">
    <property type="entry name" value="HATPase_dom"/>
</dbReference>
<keyword evidence="17" id="KW-1185">Reference proteome</keyword>
<dbReference type="InterPro" id="IPR036890">
    <property type="entry name" value="HATPase_C_sf"/>
</dbReference>
<dbReference type="SUPFAM" id="SSF54427">
    <property type="entry name" value="NTF2-like"/>
    <property type="match status" value="1"/>
</dbReference>
<dbReference type="SMART" id="SM00387">
    <property type="entry name" value="HATPase_c"/>
    <property type="match status" value="1"/>
</dbReference>
<feature type="domain" description="PAC" evidence="15">
    <location>
        <begin position="375"/>
        <end position="426"/>
    </location>
</feature>
<feature type="region of interest" description="Disordered" evidence="12">
    <location>
        <begin position="1095"/>
        <end position="1119"/>
    </location>
</feature>
<dbReference type="InterPro" id="IPR003661">
    <property type="entry name" value="HisK_dim/P_dom"/>
</dbReference>
<evidence type="ECO:0000256" key="5">
    <source>
        <dbReference type="ARBA" id="ARBA00022553"/>
    </source>
</evidence>
<dbReference type="NCBIfam" id="TIGR00229">
    <property type="entry name" value="sensory_box"/>
    <property type="match status" value="2"/>
</dbReference>
<evidence type="ECO:0000259" key="13">
    <source>
        <dbReference type="PROSITE" id="PS50109"/>
    </source>
</evidence>
<evidence type="ECO:0000313" key="17">
    <source>
        <dbReference type="Proteomes" id="UP000659630"/>
    </source>
</evidence>
<keyword evidence="5 11" id="KW-0597">Phosphoprotein</keyword>
<dbReference type="InterPro" id="IPR013655">
    <property type="entry name" value="PAS_fold_3"/>
</dbReference>
<evidence type="ECO:0000313" key="16">
    <source>
        <dbReference type="EMBL" id="MBC5581219.1"/>
    </source>
</evidence>
<dbReference type="InterPro" id="IPR001610">
    <property type="entry name" value="PAC"/>
</dbReference>
<dbReference type="EMBL" id="JACONZ010000002">
    <property type="protein sequence ID" value="MBC5581219.1"/>
    <property type="molecule type" value="Genomic_DNA"/>
</dbReference>
<comment type="function">
    <text evidence="9">May play the central regulatory role in sporulation. It may be an element of the effector pathway responsible for the activation of sporulation genes in response to nutritional stress. Spo0A may act in concert with spo0H (a sigma factor) to control the expression of some genes that are critical to the sporulation process.</text>
</comment>
<dbReference type="SMART" id="SM00086">
    <property type="entry name" value="PAC"/>
    <property type="match status" value="2"/>
</dbReference>
<feature type="modified residue" description="4-aspartylphosphate" evidence="11">
    <location>
        <position position="1021"/>
    </location>
</feature>
<sequence length="1119" mass="124316">MDEQKKQKVETLAHELLYSYYTESDVELLISHLAPEVVWLGAGQNQRAEGREAVAEVFRAGRGELFRCTMSGERYVTRCLGGGCWLCQGDSQVASAPGTGKYIQAHQRITFLFQEQGNDLLIAHIHHSMDYSGVEDDELFPVKAGGAAYRKLQASLEEKDRQIELMLSQMPGGMAICLPDEDFTLDWISSSLCKLLGYAGPEDFFAATGGTCRSFILPEDYGEMARTVAKRFEDSDEYYAEYRICLRDGGVLWASDLGRRVTGSDGRTLIYCFISDITHRRERELEIERANREAARQARFLGQLYESIPCGILQFTPGPEHRIISLNPMVWRFYGFCSEAEYRAAVSDPFDLVLEEERPRLKRLVDGLPLGGGTISYTRQVRRRDGREGWISVVLERLVNADGIEVLQAIFTDITEIKALQAAQEREQLLENRALRAAICTAYPMIVSLNLTRGTYSCFVDQQGFYDGRLQGSFEEMAREAVQNTYPAYRADFARFLSTEEIQRRFAAGERELYTELCQLGVDGAYHWNSVQLIQVEDPVSGDLMAIELVRVLDEQRAEKARQEQLLRDALAAAQAANSAKSDFLSRMSHDIRTPMNAIIGMSTIGQLKAADPAAVQNCFARIDASSRFLLSLINDILDMSKIENGKMTIAQERFDFTGFLGEVVSIIYPQAEKAGLEFEVHSAVALQRWYVGDELRLKQILMNLLSNALKFTPRGGKVVLEAAEESRAPGRALLRFDVRDTGIGMSEEFLTRIFSPFEQEEESWARNNVGSGLGLSIVSNLAQLMGGGVEVRSRRGEGSAFTVRVPLGLTEDGAEEEQRSRARELMRGARVLVADDDPAVGEQACLILEDVGAQADWVPSGAKAVEKVGRARARGENYELALIDWRMPGMDGAETTRRIRQMVGREATIVIISAYDWGDIEQEARAAGADYFLAKPLFGSTLWHAVAHLENTEVQRRPEADEALAGQRVLLVEDNELNREIARSLLELYGLQVDTAENGQQAVEQFSAQRPGTYLAVLMDIRMPVMDGLEATRAIRALPRGDAAGTPILAMTANAFDEDRTQAYRAGMTGYLTKPLDIQMLLEALGDLLPARSAAQARPTPTSGGNGAAEKTKKPPAE</sequence>
<dbReference type="Gene3D" id="3.40.50.2300">
    <property type="match status" value="2"/>
</dbReference>
<feature type="domain" description="Response regulatory" evidence="14">
    <location>
        <begin position="969"/>
        <end position="1090"/>
    </location>
</feature>
<gene>
    <name evidence="16" type="ORF">H8S23_06835</name>
</gene>
<dbReference type="Pfam" id="PF02518">
    <property type="entry name" value="HATPase_c"/>
    <property type="match status" value="1"/>
</dbReference>
<evidence type="ECO:0000259" key="15">
    <source>
        <dbReference type="PROSITE" id="PS50113"/>
    </source>
</evidence>
<evidence type="ECO:0000256" key="12">
    <source>
        <dbReference type="SAM" id="MobiDB-lite"/>
    </source>
</evidence>
<keyword evidence="7" id="KW-0418">Kinase</keyword>
<dbReference type="SMART" id="SM00448">
    <property type="entry name" value="REC"/>
    <property type="match status" value="2"/>
</dbReference>
<evidence type="ECO:0000259" key="14">
    <source>
        <dbReference type="PROSITE" id="PS50110"/>
    </source>
</evidence>
<evidence type="ECO:0000256" key="6">
    <source>
        <dbReference type="ARBA" id="ARBA00022679"/>
    </source>
</evidence>
<dbReference type="CDD" id="cd16922">
    <property type="entry name" value="HATPase_EvgS-ArcB-TorS-like"/>
    <property type="match status" value="1"/>
</dbReference>
<protein>
    <recommendedName>
        <fullName evidence="10">Circadian input-output histidine kinase CikA</fullName>
        <ecNumber evidence="3">2.7.13.3</ecNumber>
    </recommendedName>
    <alternativeName>
        <fullName evidence="4">Stage 0 sporulation protein A homolog</fullName>
    </alternativeName>
</protein>
<dbReference type="SUPFAM" id="SSF52172">
    <property type="entry name" value="CheY-like"/>
    <property type="match status" value="2"/>
</dbReference>
<dbReference type="Gene3D" id="1.10.287.130">
    <property type="match status" value="1"/>
</dbReference>
<feature type="domain" description="PAC" evidence="15">
    <location>
        <begin position="238"/>
        <end position="289"/>
    </location>
</feature>
<dbReference type="SUPFAM" id="SSF55874">
    <property type="entry name" value="ATPase domain of HSP90 chaperone/DNA topoisomerase II/histidine kinase"/>
    <property type="match status" value="1"/>
</dbReference>
<dbReference type="Pfam" id="PF00512">
    <property type="entry name" value="HisKA"/>
    <property type="match status" value="1"/>
</dbReference>
<feature type="domain" description="Histidine kinase" evidence="13">
    <location>
        <begin position="587"/>
        <end position="810"/>
    </location>
</feature>
<dbReference type="PROSITE" id="PS50110">
    <property type="entry name" value="RESPONSE_REGULATORY"/>
    <property type="match status" value="2"/>
</dbReference>
<evidence type="ECO:0000256" key="4">
    <source>
        <dbReference type="ARBA" id="ARBA00018672"/>
    </source>
</evidence>
<dbReference type="SMART" id="SM00091">
    <property type="entry name" value="PAS"/>
    <property type="match status" value="2"/>
</dbReference>
<dbReference type="GO" id="GO:0009927">
    <property type="term" value="F:histidine phosphotransfer kinase activity"/>
    <property type="evidence" value="ECO:0007669"/>
    <property type="project" value="TreeGrafter"/>
</dbReference>
<dbReference type="SUPFAM" id="SSF55785">
    <property type="entry name" value="PYP-like sensor domain (PAS domain)"/>
    <property type="match status" value="2"/>
</dbReference>
<comment type="catalytic activity">
    <reaction evidence="1">
        <text>ATP + protein L-histidine = ADP + protein N-phospho-L-histidine.</text>
        <dbReference type="EC" id="2.7.13.3"/>
    </reaction>
</comment>
<dbReference type="Gene3D" id="3.10.450.50">
    <property type="match status" value="1"/>
</dbReference>
<dbReference type="InterPro" id="IPR036097">
    <property type="entry name" value="HisK_dim/P_sf"/>
</dbReference>
<dbReference type="PANTHER" id="PTHR43047">
    <property type="entry name" value="TWO-COMPONENT HISTIDINE PROTEIN KINASE"/>
    <property type="match status" value="1"/>
</dbReference>
<dbReference type="PANTHER" id="PTHR43047:SF72">
    <property type="entry name" value="OSMOSENSING HISTIDINE PROTEIN KINASE SLN1"/>
    <property type="match status" value="1"/>
</dbReference>
<dbReference type="SUPFAM" id="SSF47384">
    <property type="entry name" value="Homodimeric domain of signal transducing histidine kinase"/>
    <property type="match status" value="1"/>
</dbReference>
<evidence type="ECO:0000256" key="3">
    <source>
        <dbReference type="ARBA" id="ARBA00012438"/>
    </source>
</evidence>
<dbReference type="InterPro" id="IPR000014">
    <property type="entry name" value="PAS"/>
</dbReference>
<evidence type="ECO:0000256" key="9">
    <source>
        <dbReference type="ARBA" id="ARBA00024867"/>
    </source>
</evidence>
<keyword evidence="8" id="KW-0902">Two-component regulatory system</keyword>